<dbReference type="EMBL" id="OUNC01000045">
    <property type="protein sequence ID" value="SPP29358.1"/>
    <property type="molecule type" value="Genomic_DNA"/>
</dbReference>
<dbReference type="AlphaFoldDB" id="A0A2X0QYL6"/>
<evidence type="ECO:0000313" key="1">
    <source>
        <dbReference type="EMBL" id="SPP29358.1"/>
    </source>
</evidence>
<protein>
    <submittedName>
        <fullName evidence="1">Uncharacterized protein</fullName>
    </submittedName>
</protein>
<evidence type="ECO:0000313" key="2">
    <source>
        <dbReference type="Proteomes" id="UP000270190"/>
    </source>
</evidence>
<dbReference type="Proteomes" id="UP000270190">
    <property type="component" value="Unassembled WGS sequence"/>
</dbReference>
<reference evidence="2" key="1">
    <citation type="submission" date="2018-04" db="EMBL/GenBank/DDBJ databases">
        <authorList>
            <person name="Illikoud N."/>
        </authorList>
    </citation>
    <scope>NUCLEOTIDE SEQUENCE [LARGE SCALE GENOMIC DNA]</scope>
</reference>
<proteinExistence type="predicted"/>
<gene>
    <name evidence="1" type="ORF">BTBSAS_50006</name>
</gene>
<organism evidence="1 2">
    <name type="scientific">Brochothrix thermosphacta</name>
    <name type="common">Microbacterium thermosphactum</name>
    <dbReference type="NCBI Taxonomy" id="2756"/>
    <lineage>
        <taxon>Bacteria</taxon>
        <taxon>Bacillati</taxon>
        <taxon>Bacillota</taxon>
        <taxon>Bacilli</taxon>
        <taxon>Bacillales</taxon>
        <taxon>Listeriaceae</taxon>
        <taxon>Brochothrix</taxon>
    </lineage>
</organism>
<sequence>MGYFKCNRDVCYFFWTKKLEELNLSSWDTTKVTAMNRMFSNVSLKKLTLGNKFRFRSNDKPELGAPIKINLDDELTGNWIREDGKSIGYTPEQFVTTYGNKDLTPGTYIAEVKKKESKLNVNLIFNKNSQEISVGEDLTATVKITHTVESLAKATNISLKSDLVAGSMVLNDEGIVVQVFNEDGTLKKEIPIKDKQPSDTIDIPDLEKGEYAQVMYIGKAWNNVSDKTENHLSKATVSYNNGLKETTSVVTNNFYIKNGPHGFLKVPNVITYGEVELNANLKESLVNRQEKDWELSINDLRGTNKDFDETVKRQNWRITAKAGLFNDSKGNEVLPSILTLVYLAEDGTETEINSDSFDIFSHDVAGETPINDSKHSLKWQEDKGIKAKIYNRGGLKSEDYQASINFEIVAAP</sequence>
<name>A0A2X0QYL6_BROTH</name>
<accession>A0A2X0QYL6</accession>